<dbReference type="EMBL" id="MEUI01000041">
    <property type="protein sequence ID" value="OGC33006.1"/>
    <property type="molecule type" value="Genomic_DNA"/>
</dbReference>
<reference evidence="1 2" key="1">
    <citation type="journal article" date="2016" name="Nat. Commun.">
        <title>Thousands of microbial genomes shed light on interconnected biogeochemical processes in an aquifer system.</title>
        <authorList>
            <person name="Anantharaman K."/>
            <person name="Brown C.T."/>
            <person name="Hug L.A."/>
            <person name="Sharon I."/>
            <person name="Castelle C.J."/>
            <person name="Probst A.J."/>
            <person name="Thomas B.C."/>
            <person name="Singh A."/>
            <person name="Wilkins M.J."/>
            <person name="Karaoz U."/>
            <person name="Brodie E.L."/>
            <person name="Williams K.H."/>
            <person name="Hubbard S.S."/>
            <person name="Banfield J.F."/>
        </authorList>
    </citation>
    <scope>NUCLEOTIDE SEQUENCE [LARGE SCALE GENOMIC DNA]</scope>
</reference>
<dbReference type="AlphaFoldDB" id="A0A1F4TJY3"/>
<comment type="caution">
    <text evidence="1">The sequence shown here is derived from an EMBL/GenBank/DDBJ whole genome shotgun (WGS) entry which is preliminary data.</text>
</comment>
<name>A0A1F4TJY3_UNCSA</name>
<protein>
    <submittedName>
        <fullName evidence="1">Uncharacterized protein</fullName>
    </submittedName>
</protein>
<dbReference type="Proteomes" id="UP000177309">
    <property type="component" value="Unassembled WGS sequence"/>
</dbReference>
<sequence length="92" mass="10459">MGQNPNERLQIDVKRFLEVYKVISPEARAQFESQLKSTVISLDEKTKLLYFALLQSAQAGDTVEEAIAKMKKEADLYQVQIKALTNLQDAEQ</sequence>
<evidence type="ECO:0000313" key="2">
    <source>
        <dbReference type="Proteomes" id="UP000177309"/>
    </source>
</evidence>
<accession>A0A1F4TJY3</accession>
<gene>
    <name evidence="1" type="ORF">A2462_03720</name>
</gene>
<organism evidence="1 2">
    <name type="scientific">candidate division WOR-1 bacterium RIFOXYC2_FULL_41_25</name>
    <dbReference type="NCBI Taxonomy" id="1802586"/>
    <lineage>
        <taxon>Bacteria</taxon>
        <taxon>Bacillati</taxon>
        <taxon>Saganbacteria</taxon>
    </lineage>
</organism>
<proteinExistence type="predicted"/>
<evidence type="ECO:0000313" key="1">
    <source>
        <dbReference type="EMBL" id="OGC33006.1"/>
    </source>
</evidence>